<sequence>MEQDDKRITELVNKLMDADNLEKAPVDFTQNVMSQIEALSKSKATEYKPLIPKIIWWILGVGFVALLSYTIFSKPSTSEPIVDRYNLPELSLNFLEGMTLNLSNTLMYAMVFLVIMISIQIPILKQYFNKRLVY</sequence>
<protein>
    <submittedName>
        <fullName evidence="2">Uncharacterized protein</fullName>
    </submittedName>
</protein>
<reference evidence="3" key="1">
    <citation type="submission" date="2023-07" db="EMBL/GenBank/DDBJ databases">
        <authorList>
            <person name="Yue Y."/>
        </authorList>
    </citation>
    <scope>NUCLEOTIDE SEQUENCE [LARGE SCALE GENOMIC DNA]</scope>
    <source>
        <strain evidence="3">2Y89</strain>
    </source>
</reference>
<evidence type="ECO:0000313" key="2">
    <source>
        <dbReference type="EMBL" id="MCA0154497.1"/>
    </source>
</evidence>
<keyword evidence="3" id="KW-1185">Reference proteome</keyword>
<name>A0ABS7Y6R9_9FLAO</name>
<feature type="transmembrane region" description="Helical" evidence="1">
    <location>
        <begin position="105"/>
        <end position="124"/>
    </location>
</feature>
<dbReference type="RefSeq" id="WP_224479442.1">
    <property type="nucleotide sequence ID" value="NZ_JAIUJS010000013.1"/>
</dbReference>
<gene>
    <name evidence="2" type="ORF">LBV24_14800</name>
</gene>
<keyword evidence="1" id="KW-1133">Transmembrane helix</keyword>
<organism evidence="2 3">
    <name type="scientific">Winogradskyella vincentii</name>
    <dbReference type="NCBI Taxonomy" id="2877122"/>
    <lineage>
        <taxon>Bacteria</taxon>
        <taxon>Pseudomonadati</taxon>
        <taxon>Bacteroidota</taxon>
        <taxon>Flavobacteriia</taxon>
        <taxon>Flavobacteriales</taxon>
        <taxon>Flavobacteriaceae</taxon>
        <taxon>Winogradskyella</taxon>
    </lineage>
</organism>
<comment type="caution">
    <text evidence="2">The sequence shown here is derived from an EMBL/GenBank/DDBJ whole genome shotgun (WGS) entry which is preliminary data.</text>
</comment>
<dbReference type="Proteomes" id="UP001198402">
    <property type="component" value="Unassembled WGS sequence"/>
</dbReference>
<accession>A0ABS7Y6R9</accession>
<proteinExistence type="predicted"/>
<feature type="transmembrane region" description="Helical" evidence="1">
    <location>
        <begin position="54"/>
        <end position="72"/>
    </location>
</feature>
<keyword evidence="1" id="KW-0472">Membrane</keyword>
<evidence type="ECO:0000256" key="1">
    <source>
        <dbReference type="SAM" id="Phobius"/>
    </source>
</evidence>
<keyword evidence="1" id="KW-0812">Transmembrane</keyword>
<evidence type="ECO:0000313" key="3">
    <source>
        <dbReference type="Proteomes" id="UP001198402"/>
    </source>
</evidence>
<dbReference type="EMBL" id="JAIUJS010000013">
    <property type="protein sequence ID" value="MCA0154497.1"/>
    <property type="molecule type" value="Genomic_DNA"/>
</dbReference>